<dbReference type="AlphaFoldDB" id="A0A1C3NIM1"/>
<dbReference type="EMBL" id="FLTX01000012">
    <property type="protein sequence ID" value="SBV50208.1"/>
    <property type="molecule type" value="Genomic_DNA"/>
</dbReference>
<evidence type="ECO:0000313" key="2">
    <source>
        <dbReference type="Proteomes" id="UP000092503"/>
    </source>
</evidence>
<accession>A0A1C3NIM1</accession>
<evidence type="ECO:0000313" key="1">
    <source>
        <dbReference type="EMBL" id="SBV50208.1"/>
    </source>
</evidence>
<protein>
    <submittedName>
        <fullName evidence="1">IS1479 transposase</fullName>
    </submittedName>
</protein>
<reference evidence="1 2" key="1">
    <citation type="submission" date="2016-06" db="EMBL/GenBank/DDBJ databases">
        <authorList>
            <person name="Kjaerup R.B."/>
            <person name="Dalgaard T.S."/>
            <person name="Juul-Madsen H.R."/>
        </authorList>
    </citation>
    <scope>NUCLEOTIDE SEQUENCE [LARGE SCALE GENOMIC DNA]</scope>
    <source>
        <strain evidence="1">LMG947</strain>
    </source>
</reference>
<proteinExistence type="predicted"/>
<dbReference type="Proteomes" id="UP000092503">
    <property type="component" value="Unassembled WGS sequence"/>
</dbReference>
<gene>
    <name evidence="1" type="ORF">XBLMG947_0985</name>
</gene>
<organism evidence="1 2">
    <name type="scientific">Xanthomonas bromi</name>
    <dbReference type="NCBI Taxonomy" id="56449"/>
    <lineage>
        <taxon>Bacteria</taxon>
        <taxon>Pseudomonadati</taxon>
        <taxon>Pseudomonadota</taxon>
        <taxon>Gammaproteobacteria</taxon>
        <taxon>Lysobacterales</taxon>
        <taxon>Lysobacteraceae</taxon>
        <taxon>Xanthomonas</taxon>
    </lineage>
</organism>
<name>A0A1C3NIM1_9XANT</name>
<dbReference type="STRING" id="56449.XBLMG947_0985"/>
<sequence length="66" mass="7746">MYDTVSMRSFSKIDCLDEVPDETTVLNFRHVLKRHDLARRLLHGKEDTVCSDGGYTGLDKREEMKW</sequence>